<comment type="similarity">
    <text evidence="1">Belongs to the Gfo/Idh/MocA family.</text>
</comment>
<dbReference type="Gene3D" id="3.30.360.10">
    <property type="entry name" value="Dihydrodipicolinate Reductase, domain 2"/>
    <property type="match status" value="1"/>
</dbReference>
<dbReference type="InterPro" id="IPR000683">
    <property type="entry name" value="Gfo/Idh/MocA-like_OxRdtase_N"/>
</dbReference>
<reference evidence="5 6" key="1">
    <citation type="submission" date="2019-01" db="EMBL/GenBank/DDBJ databases">
        <title>Egibacter rhizosphaerae EGI 80759T.</title>
        <authorList>
            <person name="Chen D.-D."/>
            <person name="Tian Y."/>
            <person name="Jiao J.-Y."/>
            <person name="Zhang X.-T."/>
            <person name="Zhang Y.-G."/>
            <person name="Zhang Y."/>
            <person name="Xiao M."/>
            <person name="Shu W.-S."/>
            <person name="Li W.-J."/>
        </authorList>
    </citation>
    <scope>NUCLEOTIDE SEQUENCE [LARGE SCALE GENOMIC DNA]</scope>
    <source>
        <strain evidence="5 6">EGI 80759</strain>
    </source>
</reference>
<dbReference type="Gene3D" id="3.40.50.720">
    <property type="entry name" value="NAD(P)-binding Rossmann-like Domain"/>
    <property type="match status" value="1"/>
</dbReference>
<feature type="domain" description="Gfo/Idh/MocA-like oxidoreductase N-terminal" evidence="3">
    <location>
        <begin position="2"/>
        <end position="120"/>
    </location>
</feature>
<dbReference type="KEGG" id="erz:ER308_05295"/>
<dbReference type="Pfam" id="PF22725">
    <property type="entry name" value="GFO_IDH_MocA_C3"/>
    <property type="match status" value="1"/>
</dbReference>
<dbReference type="Proteomes" id="UP000291469">
    <property type="component" value="Chromosome"/>
</dbReference>
<dbReference type="InterPro" id="IPR050984">
    <property type="entry name" value="Gfo/Idh/MocA_domain"/>
</dbReference>
<dbReference type="EMBL" id="CP036402">
    <property type="protein sequence ID" value="QBI19016.1"/>
    <property type="molecule type" value="Genomic_DNA"/>
</dbReference>
<dbReference type="InterPro" id="IPR036291">
    <property type="entry name" value="NAD(P)-bd_dom_sf"/>
</dbReference>
<proteinExistence type="inferred from homology"/>
<dbReference type="GO" id="GO:0016491">
    <property type="term" value="F:oxidoreductase activity"/>
    <property type="evidence" value="ECO:0007669"/>
    <property type="project" value="UniProtKB-KW"/>
</dbReference>
<evidence type="ECO:0000313" key="6">
    <source>
        <dbReference type="Proteomes" id="UP000291469"/>
    </source>
</evidence>
<evidence type="ECO:0000259" key="3">
    <source>
        <dbReference type="Pfam" id="PF01408"/>
    </source>
</evidence>
<name>A0A411YCU9_9ACTN</name>
<evidence type="ECO:0000259" key="4">
    <source>
        <dbReference type="Pfam" id="PF22725"/>
    </source>
</evidence>
<protein>
    <submittedName>
        <fullName evidence="5">Gfo/Idh/MocA family oxidoreductase</fullName>
    </submittedName>
</protein>
<dbReference type="OrthoDB" id="9792085at2"/>
<dbReference type="SUPFAM" id="SSF51735">
    <property type="entry name" value="NAD(P)-binding Rossmann-fold domains"/>
    <property type="match status" value="1"/>
</dbReference>
<dbReference type="InterPro" id="IPR055170">
    <property type="entry name" value="GFO_IDH_MocA-like_dom"/>
</dbReference>
<gene>
    <name evidence="5" type="ORF">ER308_05295</name>
</gene>
<dbReference type="PANTHER" id="PTHR22604">
    <property type="entry name" value="OXIDOREDUCTASES"/>
    <property type="match status" value="1"/>
</dbReference>
<feature type="domain" description="GFO/IDH/MocA-like oxidoreductase" evidence="4">
    <location>
        <begin position="132"/>
        <end position="244"/>
    </location>
</feature>
<dbReference type="SUPFAM" id="SSF55347">
    <property type="entry name" value="Glyceraldehyde-3-phosphate dehydrogenase-like, C-terminal domain"/>
    <property type="match status" value="1"/>
</dbReference>
<evidence type="ECO:0000256" key="1">
    <source>
        <dbReference type="ARBA" id="ARBA00010928"/>
    </source>
</evidence>
<dbReference type="AlphaFoldDB" id="A0A411YCU9"/>
<sequence>MLRWGILGPGRIADRALAPAMRAAGHDLACVGSSSLTRAQRFGARHGARRARGAYEEVLEAPDVDAVYVSLPNDLHEAWAIAALEAGKHVLCEKPLALDAAGAQRMAAVAARTGRVLMEGIMSRFHPRTDALLAMVRAREIGSVLRVDACFDGAAPSVDDYRWTRSRGGGAILDLGVYAISAIRWLIGEEPHDIRGLMIADREGVDEVASAVIDLSAGGLGTARVSFGGARTQHISVVGTKGSLDVPHAFTVGVDREAVLLRDGEPCGSWQADPYERMVTGFAEAVRGDAAVLPPTDALATALILDRWRATASAPAAR</sequence>
<dbReference type="Pfam" id="PF01408">
    <property type="entry name" value="GFO_IDH_MocA"/>
    <property type="match status" value="1"/>
</dbReference>
<evidence type="ECO:0000256" key="2">
    <source>
        <dbReference type="ARBA" id="ARBA00023002"/>
    </source>
</evidence>
<evidence type="ECO:0000313" key="5">
    <source>
        <dbReference type="EMBL" id="QBI19016.1"/>
    </source>
</evidence>
<keyword evidence="6" id="KW-1185">Reference proteome</keyword>
<dbReference type="RefSeq" id="WP_131154013.1">
    <property type="nucleotide sequence ID" value="NZ_CP036402.1"/>
</dbReference>
<dbReference type="PANTHER" id="PTHR22604:SF105">
    <property type="entry name" value="TRANS-1,2-DIHYDROBENZENE-1,2-DIOL DEHYDROGENASE"/>
    <property type="match status" value="1"/>
</dbReference>
<accession>A0A411YCU9</accession>
<organism evidence="5 6">
    <name type="scientific">Egibacter rhizosphaerae</name>
    <dbReference type="NCBI Taxonomy" id="1670831"/>
    <lineage>
        <taxon>Bacteria</taxon>
        <taxon>Bacillati</taxon>
        <taxon>Actinomycetota</taxon>
        <taxon>Nitriliruptoria</taxon>
        <taxon>Egibacterales</taxon>
        <taxon>Egibacteraceae</taxon>
        <taxon>Egibacter</taxon>
    </lineage>
</organism>
<dbReference type="GO" id="GO:0000166">
    <property type="term" value="F:nucleotide binding"/>
    <property type="evidence" value="ECO:0007669"/>
    <property type="project" value="InterPro"/>
</dbReference>
<keyword evidence="2" id="KW-0560">Oxidoreductase</keyword>